<organism evidence="19 20">
    <name type="scientific">Methylobacterium organophilum</name>
    <dbReference type="NCBI Taxonomy" id="410"/>
    <lineage>
        <taxon>Bacteria</taxon>
        <taxon>Pseudomonadati</taxon>
        <taxon>Pseudomonadota</taxon>
        <taxon>Alphaproteobacteria</taxon>
        <taxon>Hyphomicrobiales</taxon>
        <taxon>Methylobacteriaceae</taxon>
        <taxon>Methylobacterium</taxon>
    </lineage>
</organism>
<keyword evidence="5" id="KW-0597">Phosphoprotein</keyword>
<comment type="caution">
    <text evidence="19">The sequence shown here is derived from an EMBL/GenBank/DDBJ whole genome shotgun (WGS) entry which is preliminary data.</text>
</comment>
<dbReference type="Pfam" id="PF07536">
    <property type="entry name" value="HWE_HK"/>
    <property type="match status" value="1"/>
</dbReference>
<evidence type="ECO:0000256" key="6">
    <source>
        <dbReference type="ARBA" id="ARBA00022606"/>
    </source>
</evidence>
<evidence type="ECO:0000256" key="2">
    <source>
        <dbReference type="ARBA" id="ARBA00012438"/>
    </source>
</evidence>
<proteinExistence type="predicted"/>
<evidence type="ECO:0000256" key="1">
    <source>
        <dbReference type="ARBA" id="ARBA00000085"/>
    </source>
</evidence>
<evidence type="ECO:0000256" key="12">
    <source>
        <dbReference type="ARBA" id="ARBA00022777"/>
    </source>
</evidence>
<keyword evidence="6" id="KW-0716">Sensory transduction</keyword>
<evidence type="ECO:0000256" key="4">
    <source>
        <dbReference type="ARBA" id="ARBA00022543"/>
    </source>
</evidence>
<dbReference type="InterPro" id="IPR029016">
    <property type="entry name" value="GAF-like_dom_sf"/>
</dbReference>
<evidence type="ECO:0000256" key="3">
    <source>
        <dbReference type="ARBA" id="ARBA00021740"/>
    </source>
</evidence>
<dbReference type="EC" id="2.7.13.3" evidence="2"/>
<dbReference type="PANTHER" id="PTHR41523:SF7">
    <property type="entry name" value="HISTIDINE KINASE"/>
    <property type="match status" value="1"/>
</dbReference>
<keyword evidence="14" id="KW-0157">Chromophore</keyword>
<dbReference type="Gene3D" id="3.30.565.10">
    <property type="entry name" value="Histidine kinase-like ATPase, C-terminal domain"/>
    <property type="match status" value="1"/>
</dbReference>
<dbReference type="EMBL" id="BPQV01000005">
    <property type="protein sequence ID" value="GJE27285.1"/>
    <property type="molecule type" value="Genomic_DNA"/>
</dbReference>
<keyword evidence="13" id="KW-0067">ATP-binding</keyword>
<keyword evidence="8" id="KW-0288">FMN</keyword>
<name>A0ABQ4T6I1_METOR</name>
<dbReference type="Proteomes" id="UP001055156">
    <property type="component" value="Unassembled WGS sequence"/>
</dbReference>
<keyword evidence="9" id="KW-0808">Transferase</keyword>
<dbReference type="SMART" id="SM00911">
    <property type="entry name" value="HWE_HK"/>
    <property type="match status" value="1"/>
</dbReference>
<dbReference type="SMART" id="SM00065">
    <property type="entry name" value="GAF"/>
    <property type="match status" value="2"/>
</dbReference>
<feature type="domain" description="PAS" evidence="17">
    <location>
        <begin position="327"/>
        <end position="399"/>
    </location>
</feature>
<evidence type="ECO:0000259" key="17">
    <source>
        <dbReference type="PROSITE" id="PS50112"/>
    </source>
</evidence>
<dbReference type="PANTHER" id="PTHR41523">
    <property type="entry name" value="TWO-COMPONENT SYSTEM SENSOR PROTEIN"/>
    <property type="match status" value="1"/>
</dbReference>
<dbReference type="Pfam" id="PF01590">
    <property type="entry name" value="GAF"/>
    <property type="match status" value="2"/>
</dbReference>
<dbReference type="InterPro" id="IPR011102">
    <property type="entry name" value="Sig_transdc_His_kinase_HWE"/>
</dbReference>
<keyword evidence="7" id="KW-0285">Flavoprotein</keyword>
<dbReference type="InterPro" id="IPR000700">
    <property type="entry name" value="PAS-assoc_C"/>
</dbReference>
<dbReference type="NCBIfam" id="TIGR00229">
    <property type="entry name" value="sensory_box"/>
    <property type="match status" value="3"/>
</dbReference>
<dbReference type="InterPro" id="IPR013655">
    <property type="entry name" value="PAS_fold_3"/>
</dbReference>
<feature type="domain" description="PAC" evidence="18">
    <location>
        <begin position="403"/>
        <end position="455"/>
    </location>
</feature>
<comment type="catalytic activity">
    <reaction evidence="1">
        <text>ATP + protein L-histidine = ADP + protein N-phospho-L-histidine.</text>
        <dbReference type="EC" id="2.7.13.3"/>
    </reaction>
</comment>
<dbReference type="Pfam" id="PF08447">
    <property type="entry name" value="PAS_3"/>
    <property type="match status" value="2"/>
</dbReference>
<evidence type="ECO:0000256" key="15">
    <source>
        <dbReference type="ARBA" id="ARBA00023026"/>
    </source>
</evidence>
<keyword evidence="15" id="KW-0843">Virulence</keyword>
<feature type="domain" description="PAC" evidence="18">
    <location>
        <begin position="274"/>
        <end position="326"/>
    </location>
</feature>
<dbReference type="SUPFAM" id="SSF55781">
    <property type="entry name" value="GAF domain-like"/>
    <property type="match status" value="2"/>
</dbReference>
<dbReference type="InterPro" id="IPR001610">
    <property type="entry name" value="PAC"/>
</dbReference>
<dbReference type="Pfam" id="PF08448">
    <property type="entry name" value="PAS_4"/>
    <property type="match status" value="1"/>
</dbReference>
<keyword evidence="20" id="KW-1185">Reference proteome</keyword>
<gene>
    <name evidence="19" type="ORF">LKMONMHP_2143</name>
</gene>
<dbReference type="InterPro" id="IPR035965">
    <property type="entry name" value="PAS-like_dom_sf"/>
</dbReference>
<keyword evidence="4" id="KW-0600">Photoreceptor protein</keyword>
<keyword evidence="12" id="KW-0418">Kinase</keyword>
<protein>
    <recommendedName>
        <fullName evidence="3">Blue-light-activated histidine kinase</fullName>
        <ecNumber evidence="2">2.7.13.3</ecNumber>
    </recommendedName>
</protein>
<dbReference type="InterPro" id="IPR000014">
    <property type="entry name" value="PAS"/>
</dbReference>
<feature type="domain" description="PAC" evidence="18">
    <location>
        <begin position="524"/>
        <end position="574"/>
    </location>
</feature>
<dbReference type="InterPro" id="IPR013656">
    <property type="entry name" value="PAS_4"/>
</dbReference>
<keyword evidence="16" id="KW-0675">Receptor</keyword>
<sequence length="934" mass="100714">MSARSPELPEAVADAGRLAALDGYDILDTPPEPDFDDIVLIASRLCVAPTALISFVAEDRQWFKARVGFEPCETSLAQSVCAHALEQSGILVIPDLAADPRTRANTLVTGPPHLRFYAGAPLVTPEGYGLGSLCILDTHPRPGGLSPAQMTGLEALARQVMLQLALRRSVEARDADLARRSREERELRASAAALAESALRLRLAVEATGVGIFDYDLVTGTLIWDARTREMFGLGPEDPVSYEGAFLSGLHPEDRARTDAAVRAALDPAGSGVFDCEYRTVAADGNVLRWIAARGRLTSVEGRPTRFVGTVRDISAERRAQAEILATEERYRLVTHATNDAIWDWDLVADHVLWNEALLTAYGWDPARIAPTGGWWLDHVHPEDRAGVEADIRAVIAGRAMDWRHEYRFLRADGSYADVFDRGSMVRDPAGRPVRMIGAMLDLTERKRAEAQFRAVFEGANVGIVQLEPRSLKALRVNAKLCAIWAAEPADIVGQSVAQWTPEEDAEERDRLHRRLAAGEIMQETLEKRYRRKDGRLIWARVNLVSQWRGDEIQVTAMIEDITEERRAAECQRALIALGDRLRDAGSTAEIAEATAALLGRSLDLDRAGYAFPDGAEATLTVERDWSAGALPSLAGTHAAAALPLRLPELARGAVCVLRDAAAELPPARAAAYARAGIGAAVEVPLVRRGALVGVLFAQSAAARDWSSGEVDFAREIAERAWGAVARIQAEEQQRLLNRELSHRLKNTLAMAQAIAAQSLRNVTEVETAKKTLVARLIALGKAHDILLDGSSEAADMEALIAGALASHDDGQAGRFRLAGPPIQVGAAAALPLTLMLHELATNAAKYGALSVPEGRVGITWEIVADGAAEPRLNMRWQESGGPPVTPPARTGFGSRLIERGLSGAVGGEVAVDYDAAGVVCRLSGPLSGFLARD</sequence>
<feature type="domain" description="PAS" evidence="17">
    <location>
        <begin position="197"/>
        <end position="269"/>
    </location>
</feature>
<dbReference type="Gene3D" id="2.10.70.100">
    <property type="match status" value="1"/>
</dbReference>
<evidence type="ECO:0000256" key="9">
    <source>
        <dbReference type="ARBA" id="ARBA00022679"/>
    </source>
</evidence>
<dbReference type="PROSITE" id="PS50112">
    <property type="entry name" value="PAS"/>
    <property type="match status" value="2"/>
</dbReference>
<keyword evidence="11" id="KW-0547">Nucleotide-binding</keyword>
<keyword evidence="10" id="KW-0677">Repeat</keyword>
<evidence type="ECO:0000256" key="13">
    <source>
        <dbReference type="ARBA" id="ARBA00022840"/>
    </source>
</evidence>
<dbReference type="SUPFAM" id="SSF55785">
    <property type="entry name" value="PYP-like sensor domain (PAS domain)"/>
    <property type="match status" value="3"/>
</dbReference>
<evidence type="ECO:0000259" key="18">
    <source>
        <dbReference type="PROSITE" id="PS50113"/>
    </source>
</evidence>
<evidence type="ECO:0000256" key="8">
    <source>
        <dbReference type="ARBA" id="ARBA00022643"/>
    </source>
</evidence>
<evidence type="ECO:0000256" key="5">
    <source>
        <dbReference type="ARBA" id="ARBA00022553"/>
    </source>
</evidence>
<evidence type="ECO:0000256" key="10">
    <source>
        <dbReference type="ARBA" id="ARBA00022737"/>
    </source>
</evidence>
<evidence type="ECO:0000313" key="19">
    <source>
        <dbReference type="EMBL" id="GJE27285.1"/>
    </source>
</evidence>
<evidence type="ECO:0000313" key="20">
    <source>
        <dbReference type="Proteomes" id="UP001055156"/>
    </source>
</evidence>
<evidence type="ECO:0000256" key="16">
    <source>
        <dbReference type="ARBA" id="ARBA00023170"/>
    </source>
</evidence>
<dbReference type="Gene3D" id="3.30.450.20">
    <property type="entry name" value="PAS domain"/>
    <property type="match status" value="3"/>
</dbReference>
<dbReference type="InterPro" id="IPR003018">
    <property type="entry name" value="GAF"/>
</dbReference>
<dbReference type="SMART" id="SM00086">
    <property type="entry name" value="PAC"/>
    <property type="match status" value="3"/>
</dbReference>
<evidence type="ECO:0000256" key="11">
    <source>
        <dbReference type="ARBA" id="ARBA00022741"/>
    </source>
</evidence>
<dbReference type="CDD" id="cd00130">
    <property type="entry name" value="PAS"/>
    <property type="match status" value="3"/>
</dbReference>
<evidence type="ECO:0000256" key="14">
    <source>
        <dbReference type="ARBA" id="ARBA00022991"/>
    </source>
</evidence>
<dbReference type="InterPro" id="IPR036890">
    <property type="entry name" value="HATPase_C_sf"/>
</dbReference>
<dbReference type="RefSeq" id="WP_238311135.1">
    <property type="nucleotide sequence ID" value="NZ_BPQV01000005.1"/>
</dbReference>
<reference evidence="19" key="2">
    <citation type="submission" date="2021-08" db="EMBL/GenBank/DDBJ databases">
        <authorList>
            <person name="Tani A."/>
            <person name="Ola A."/>
            <person name="Ogura Y."/>
            <person name="Katsura K."/>
            <person name="Hayashi T."/>
        </authorList>
    </citation>
    <scope>NUCLEOTIDE SEQUENCE</scope>
    <source>
        <strain evidence="19">NBRC 15689</strain>
    </source>
</reference>
<reference evidence="19" key="1">
    <citation type="journal article" date="2021" name="Front. Microbiol.">
        <title>Comprehensive Comparative Genomics and Phenotyping of Methylobacterium Species.</title>
        <authorList>
            <person name="Alessa O."/>
            <person name="Ogura Y."/>
            <person name="Fujitani Y."/>
            <person name="Takami H."/>
            <person name="Hayashi T."/>
            <person name="Sahin N."/>
            <person name="Tani A."/>
        </authorList>
    </citation>
    <scope>NUCLEOTIDE SEQUENCE</scope>
    <source>
        <strain evidence="19">NBRC 15689</strain>
    </source>
</reference>
<dbReference type="SMART" id="SM00091">
    <property type="entry name" value="PAS"/>
    <property type="match status" value="3"/>
</dbReference>
<dbReference type="PROSITE" id="PS50113">
    <property type="entry name" value="PAC"/>
    <property type="match status" value="3"/>
</dbReference>
<dbReference type="Gene3D" id="3.30.450.40">
    <property type="match status" value="2"/>
</dbReference>
<accession>A0ABQ4T6I1</accession>
<evidence type="ECO:0000256" key="7">
    <source>
        <dbReference type="ARBA" id="ARBA00022630"/>
    </source>
</evidence>